<evidence type="ECO:0000256" key="1">
    <source>
        <dbReference type="SAM" id="Coils"/>
    </source>
</evidence>
<feature type="domain" description="DUF4139" evidence="3">
    <location>
        <begin position="311"/>
        <end position="810"/>
    </location>
</feature>
<dbReference type="InterPro" id="IPR037291">
    <property type="entry name" value="DUF4139"/>
</dbReference>
<dbReference type="InterPro" id="IPR011935">
    <property type="entry name" value="CHP02231"/>
</dbReference>
<name>A0AA38RN23_9PEZI</name>
<feature type="region of interest" description="Disordered" evidence="2">
    <location>
        <begin position="753"/>
        <end position="772"/>
    </location>
</feature>
<dbReference type="PANTHER" id="PTHR31005">
    <property type="entry name" value="DUF4139 DOMAIN-CONTAINING PROTEIN"/>
    <property type="match status" value="1"/>
</dbReference>
<dbReference type="NCBIfam" id="TIGR02231">
    <property type="entry name" value="mucoidy inhibitor MuiA family protein"/>
    <property type="match status" value="1"/>
</dbReference>
<reference evidence="5" key="1">
    <citation type="submission" date="2022-07" db="EMBL/GenBank/DDBJ databases">
        <title>Fungi with potential for degradation of polypropylene.</title>
        <authorList>
            <person name="Gostincar C."/>
        </authorList>
    </citation>
    <scope>NUCLEOTIDE SEQUENCE</scope>
    <source>
        <strain evidence="5">EXF-13287</strain>
    </source>
</reference>
<comment type="caution">
    <text evidence="5">The sequence shown here is derived from an EMBL/GenBank/DDBJ whole genome shotgun (WGS) entry which is preliminary data.</text>
</comment>
<protein>
    <submittedName>
        <fullName evidence="5">Protein F37C4.5</fullName>
    </submittedName>
</protein>
<feature type="region of interest" description="Disordered" evidence="2">
    <location>
        <begin position="188"/>
        <end position="239"/>
    </location>
</feature>
<dbReference type="Proteomes" id="UP001174691">
    <property type="component" value="Unassembled WGS sequence"/>
</dbReference>
<evidence type="ECO:0000256" key="2">
    <source>
        <dbReference type="SAM" id="MobiDB-lite"/>
    </source>
</evidence>
<feature type="compositionally biased region" description="Acidic residues" evidence="2">
    <location>
        <begin position="87"/>
        <end position="105"/>
    </location>
</feature>
<accession>A0AA38RN23</accession>
<feature type="coiled-coil region" evidence="1">
    <location>
        <begin position="121"/>
        <end position="148"/>
    </location>
</feature>
<evidence type="ECO:0000259" key="3">
    <source>
        <dbReference type="Pfam" id="PF13598"/>
    </source>
</evidence>
<proteinExistence type="predicted"/>
<evidence type="ECO:0000259" key="4">
    <source>
        <dbReference type="Pfam" id="PF13600"/>
    </source>
</evidence>
<evidence type="ECO:0000313" key="5">
    <source>
        <dbReference type="EMBL" id="KAJ9142809.1"/>
    </source>
</evidence>
<feature type="region of interest" description="Disordered" evidence="2">
    <location>
        <begin position="501"/>
        <end position="548"/>
    </location>
</feature>
<keyword evidence="6" id="KW-1185">Reference proteome</keyword>
<feature type="domain" description="DUF4140" evidence="4">
    <location>
        <begin position="19"/>
        <end position="145"/>
    </location>
</feature>
<organism evidence="5 6">
    <name type="scientific">Coniochaeta hoffmannii</name>
    <dbReference type="NCBI Taxonomy" id="91930"/>
    <lineage>
        <taxon>Eukaryota</taxon>
        <taxon>Fungi</taxon>
        <taxon>Dikarya</taxon>
        <taxon>Ascomycota</taxon>
        <taxon>Pezizomycotina</taxon>
        <taxon>Sordariomycetes</taxon>
        <taxon>Sordariomycetidae</taxon>
        <taxon>Coniochaetales</taxon>
        <taxon>Coniochaetaceae</taxon>
        <taxon>Coniochaeta</taxon>
    </lineage>
</organism>
<dbReference type="Pfam" id="PF13600">
    <property type="entry name" value="DUF4140"/>
    <property type="match status" value="1"/>
</dbReference>
<sequence>MDAVPKQEFRVRELSTRSVTLFPTRAQVVRDIKNVALKPGANEITILGLSPSVDEDSIKVEGTGSAIISDIAVELLPNRDIFQDVYPDSDDEDTSDDDRDAEEDEEPKKDSEALASVLDKLTLLGDDLDRVQEEITSAETRLKILDAYGMSINQPKRKVDIGAGLEAYRSEREKVSKDHMDATVRRRQLSEQHAKLKEEETHVRKVEARKEKQANREKAKAQKAKQKEAEKKQRRDAEKLKEKLRIRRERESFWPRSCWSVRITLDGVNTTGTPDSSRRSSVASSSDLVKVVHDKDASPQASDSASYTCDLSLSYVVSNAYWSPSYDLSLSTTSNTALLCFDAQLTNKTSENWSSCKIVLSTSQATFAGLQDAIPTLVPWRVRLGGRGYGAKSSVLDSREERAEKEGWKSQQSAWGAQKSRAHLYGAGEYYTAGPFGARPPAPAAPGVSLFGDDRSRLVGGPATQWGSQKSVPEQSTVAASAAGRLFGSVNAVPKPAMPSGGGGLFGAGPSSQQPVPSPPPVARSGSSSKTRKLFGRSHGSVTEAHEPDELVIESCAAPAPDDDASTMREPTPELSFQETEFEETGLTTTYDLPGLKTLNTSATASKQRVARISFTNVAFSHTIVAKYKPVAYLKAKLRNGSKLTLLKGPVGLTLDGSFMGRSTLPRCSAGDDFTLSLGVDPAISVVYPKPDVKRSTSGIFTKEDSSVYTRSVTIANTRAAAGKPVNLVVQDQVPVSEDERLRIAVTHPRGMVAGGQPVPAGVPGKHGKEHADWGTATASLKKAGEVSWDVSLNAGRSVKLVLEYEVAVPGGEGVVQV</sequence>
<dbReference type="Pfam" id="PF13598">
    <property type="entry name" value="DUF4139"/>
    <property type="match status" value="1"/>
</dbReference>
<dbReference type="InterPro" id="IPR025554">
    <property type="entry name" value="DUF4140"/>
</dbReference>
<dbReference type="EMBL" id="JANBVN010000119">
    <property type="protein sequence ID" value="KAJ9142809.1"/>
    <property type="molecule type" value="Genomic_DNA"/>
</dbReference>
<feature type="region of interest" description="Disordered" evidence="2">
    <location>
        <begin position="83"/>
        <end position="111"/>
    </location>
</feature>
<gene>
    <name evidence="5" type="ORF">NKR19_g7115</name>
</gene>
<evidence type="ECO:0000313" key="6">
    <source>
        <dbReference type="Proteomes" id="UP001174691"/>
    </source>
</evidence>
<feature type="compositionally biased region" description="Low complexity" evidence="2">
    <location>
        <begin position="753"/>
        <end position="764"/>
    </location>
</feature>
<dbReference type="PANTHER" id="PTHR31005:SF8">
    <property type="entry name" value="DUF4139 DOMAIN-CONTAINING PROTEIN"/>
    <property type="match status" value="1"/>
</dbReference>
<dbReference type="AlphaFoldDB" id="A0AA38RN23"/>
<keyword evidence="1" id="KW-0175">Coiled coil</keyword>